<dbReference type="EC" id="4.1.3.30" evidence="6"/>
<organism evidence="7 8">
    <name type="scientific">Picrophilus torridus (strain ATCC 700027 / DSM 9790 / JCM 10055 / NBRC 100828 / KAW 2/3)</name>
    <dbReference type="NCBI Taxonomy" id="1122961"/>
    <lineage>
        <taxon>Archaea</taxon>
        <taxon>Methanobacteriati</taxon>
        <taxon>Thermoplasmatota</taxon>
        <taxon>Thermoplasmata</taxon>
        <taxon>Thermoplasmatales</taxon>
        <taxon>Picrophilaceae</taxon>
        <taxon>Picrophilus</taxon>
    </lineage>
</organism>
<dbReference type="InterPro" id="IPR039556">
    <property type="entry name" value="ICL/PEPM"/>
</dbReference>
<dbReference type="RefSeq" id="WP_084273216.1">
    <property type="nucleotide sequence ID" value="NZ_FWYE01000004.1"/>
</dbReference>
<dbReference type="EMBL" id="FWYE01000004">
    <property type="protein sequence ID" value="SMD31543.1"/>
    <property type="molecule type" value="Genomic_DNA"/>
</dbReference>
<name>A0A8G2L7W6_PICTO</name>
<proteinExistence type="inferred from homology"/>
<comment type="function">
    <text evidence="6">Catalyzes the thermodynamically favored C-C bond cleavage of (2R,3S)-2-methylisocitrate to yield pyruvate and succinate.</text>
</comment>
<comment type="caution">
    <text evidence="7">The sequence shown here is derived from an EMBL/GenBank/DDBJ whole genome shotgun (WGS) entry which is preliminary data.</text>
</comment>
<comment type="cofactor">
    <cofactor evidence="1">
        <name>Mg(2+)</name>
        <dbReference type="ChEBI" id="CHEBI:18420"/>
    </cofactor>
</comment>
<keyword evidence="5 6" id="KW-0456">Lyase</keyword>
<evidence type="ECO:0000256" key="6">
    <source>
        <dbReference type="RuleBase" id="RU361121"/>
    </source>
</evidence>
<keyword evidence="8" id="KW-1185">Reference proteome</keyword>
<dbReference type="InterPro" id="IPR040442">
    <property type="entry name" value="Pyrv_kinase-like_dom_sf"/>
</dbReference>
<dbReference type="GO" id="GO:0019629">
    <property type="term" value="P:propionate catabolic process, 2-methylcitrate cycle"/>
    <property type="evidence" value="ECO:0007669"/>
    <property type="project" value="InterPro"/>
</dbReference>
<dbReference type="PANTHER" id="PTHR42905:SF5">
    <property type="entry name" value="CARBOXYVINYL-CARBOXYPHOSPHONATE PHOSPHORYLMUTASE, CHLOROPLASTIC"/>
    <property type="match status" value="1"/>
</dbReference>
<dbReference type="GO" id="GO:0046872">
    <property type="term" value="F:metal ion binding"/>
    <property type="evidence" value="ECO:0007669"/>
    <property type="project" value="UniProtKB-KW"/>
</dbReference>
<evidence type="ECO:0000256" key="2">
    <source>
        <dbReference type="ARBA" id="ARBA00009282"/>
    </source>
</evidence>
<keyword evidence="4" id="KW-0460">Magnesium</keyword>
<evidence type="ECO:0000313" key="7">
    <source>
        <dbReference type="EMBL" id="SMD31543.1"/>
    </source>
</evidence>
<comment type="catalytic activity">
    <reaction evidence="6">
        <text>(2S,3R)-3-hydroxybutane-1,2,3-tricarboxylate = pyruvate + succinate</text>
        <dbReference type="Rhea" id="RHEA:16809"/>
        <dbReference type="ChEBI" id="CHEBI:15361"/>
        <dbReference type="ChEBI" id="CHEBI:30031"/>
        <dbReference type="ChEBI" id="CHEBI:57429"/>
        <dbReference type="EC" id="4.1.3.30"/>
    </reaction>
</comment>
<dbReference type="PROSITE" id="PS00161">
    <property type="entry name" value="ISOCITRATE_LYASE"/>
    <property type="match status" value="1"/>
</dbReference>
<dbReference type="InterPro" id="IPR018523">
    <property type="entry name" value="Isocitrate_lyase_ph_CS"/>
</dbReference>
<evidence type="ECO:0000256" key="5">
    <source>
        <dbReference type="ARBA" id="ARBA00023239"/>
    </source>
</evidence>
<dbReference type="PANTHER" id="PTHR42905">
    <property type="entry name" value="PHOSPHOENOLPYRUVATE CARBOXYLASE"/>
    <property type="match status" value="1"/>
</dbReference>
<dbReference type="Proteomes" id="UP000192315">
    <property type="component" value="Unassembled WGS sequence"/>
</dbReference>
<dbReference type="InterPro" id="IPR015813">
    <property type="entry name" value="Pyrv/PenolPyrv_kinase-like_dom"/>
</dbReference>
<accession>A0A8G2L7W6</accession>
<dbReference type="InterPro" id="IPR012695">
    <property type="entry name" value="PrpB"/>
</dbReference>
<evidence type="ECO:0000256" key="4">
    <source>
        <dbReference type="ARBA" id="ARBA00022842"/>
    </source>
</evidence>
<dbReference type="UniPathway" id="UPA00946"/>
<dbReference type="SUPFAM" id="SSF51621">
    <property type="entry name" value="Phosphoenolpyruvate/pyruvate domain"/>
    <property type="match status" value="1"/>
</dbReference>
<reference evidence="7 8" key="1">
    <citation type="submission" date="2017-04" db="EMBL/GenBank/DDBJ databases">
        <authorList>
            <person name="Varghese N."/>
            <person name="Submissions S."/>
        </authorList>
    </citation>
    <scope>NUCLEOTIDE SEQUENCE [LARGE SCALE GENOMIC DNA]</scope>
    <source>
        <strain evidence="7 8">DSM 9789</strain>
    </source>
</reference>
<evidence type="ECO:0000256" key="3">
    <source>
        <dbReference type="ARBA" id="ARBA00022723"/>
    </source>
</evidence>
<comment type="similarity">
    <text evidence="2 6">Belongs to the isocitrate lyase/PEP mutase superfamily. Methylisocitrate lyase family.</text>
</comment>
<dbReference type="NCBIfam" id="TIGR02317">
    <property type="entry name" value="prpB"/>
    <property type="match status" value="1"/>
</dbReference>
<dbReference type="Gene3D" id="3.20.20.60">
    <property type="entry name" value="Phosphoenolpyruvate-binding domains"/>
    <property type="match status" value="1"/>
</dbReference>
<dbReference type="CDD" id="cd00377">
    <property type="entry name" value="ICL_PEPM"/>
    <property type="match status" value="1"/>
</dbReference>
<dbReference type="GO" id="GO:0046421">
    <property type="term" value="F:methylisocitrate lyase activity"/>
    <property type="evidence" value="ECO:0007669"/>
    <property type="project" value="UniProtKB-EC"/>
</dbReference>
<evidence type="ECO:0000256" key="1">
    <source>
        <dbReference type="ARBA" id="ARBA00001946"/>
    </source>
</evidence>
<evidence type="ECO:0000313" key="8">
    <source>
        <dbReference type="Proteomes" id="UP000192315"/>
    </source>
</evidence>
<gene>
    <name evidence="7" type="ORF">SAMN02745355_1492</name>
</gene>
<protein>
    <recommendedName>
        <fullName evidence="6">Methylisocitrate lyase</fullName>
        <ecNumber evidence="6">4.1.3.30</ecNumber>
    </recommendedName>
</protein>
<comment type="pathway">
    <text evidence="6">Organic acid metabolism; propanoate degradation.</text>
</comment>
<dbReference type="FunFam" id="3.20.20.60:FF:000009">
    <property type="entry name" value="2-methylisocitrate lyase"/>
    <property type="match status" value="1"/>
</dbReference>
<dbReference type="AlphaFoldDB" id="A0A8G2L7W6"/>
<keyword evidence="3" id="KW-0479">Metal-binding</keyword>
<dbReference type="Pfam" id="PF13714">
    <property type="entry name" value="PEP_mutase"/>
    <property type="match status" value="1"/>
</dbReference>
<sequence length="284" mass="31597">MNDLLDYDFLTVPGIFNGFSARLARQSGFIAGYLSGGALTSSMGLPDLGLISLTELENSVRIIKEVSDIKIIVDADTGFGEALSVYRTFKVLERAGADAIQIEDQKMPKRCGHLDGKEIIDASNMVEKIKAADMARKNALIIARTDARGVTGIDDAIERAKMYIEAGADIIFPEALKTKDEFRYFSSMVKAPLLANMTEFGKTPFITADEFKKLGYRFVIFPVTAFRAAALAMKRCYEALYNDGTQKNIINDLMTRSDQYKVINYDFYANMDGKIADWRHANGR</sequence>